<keyword evidence="4" id="KW-0249">Electron transport</keyword>
<proteinExistence type="predicted"/>
<dbReference type="InterPro" id="IPR017900">
    <property type="entry name" value="4Fe4S_Fe_S_CS"/>
</dbReference>
<dbReference type="InterPro" id="IPR014116">
    <property type="entry name" value="Cyt_c_oxidase_cbb3_FixG"/>
</dbReference>
<evidence type="ECO:0000256" key="2">
    <source>
        <dbReference type="ARBA" id="ARBA00022485"/>
    </source>
</evidence>
<dbReference type="NCBIfam" id="TIGR02745">
    <property type="entry name" value="ccoG_rdxA_fixG"/>
    <property type="match status" value="1"/>
</dbReference>
<dbReference type="OrthoDB" id="9811700at2"/>
<dbReference type="PROSITE" id="PS51379">
    <property type="entry name" value="4FE4S_FER_2"/>
    <property type="match status" value="1"/>
</dbReference>
<evidence type="ECO:0000256" key="3">
    <source>
        <dbReference type="ARBA" id="ARBA00022723"/>
    </source>
</evidence>
<evidence type="ECO:0000313" key="9">
    <source>
        <dbReference type="EMBL" id="CUA86547.1"/>
    </source>
</evidence>
<dbReference type="STRING" id="375574.GCA_001418035_02487"/>
<dbReference type="PANTHER" id="PTHR30176">
    <property type="entry name" value="FERREDOXIN-TYPE PROTEIN NAPH"/>
    <property type="match status" value="1"/>
</dbReference>
<dbReference type="InterPro" id="IPR032879">
    <property type="entry name" value="FixG_C"/>
</dbReference>
<dbReference type="InterPro" id="IPR013783">
    <property type="entry name" value="Ig-like_fold"/>
</dbReference>
<keyword evidence="5" id="KW-0408">Iron</keyword>
<evidence type="ECO:0000259" key="8">
    <source>
        <dbReference type="PROSITE" id="PS51379"/>
    </source>
</evidence>
<name>A0A0K6H723_9NEIS</name>
<accession>A0A0K6H723</accession>
<feature type="domain" description="4Fe-4S ferredoxin-type" evidence="8">
    <location>
        <begin position="269"/>
        <end position="297"/>
    </location>
</feature>
<dbReference type="PROSITE" id="PS00198">
    <property type="entry name" value="4FE4S_FER_1"/>
    <property type="match status" value="1"/>
</dbReference>
<dbReference type="AlphaFoldDB" id="A0A0K6H723"/>
<keyword evidence="7" id="KW-0472">Membrane</keyword>
<gene>
    <name evidence="9" type="ORF">Ga0061063_2713</name>
</gene>
<dbReference type="GO" id="GO:0051539">
    <property type="term" value="F:4 iron, 4 sulfur cluster binding"/>
    <property type="evidence" value="ECO:0007669"/>
    <property type="project" value="UniProtKB-KW"/>
</dbReference>
<keyword evidence="10" id="KW-1185">Reference proteome</keyword>
<dbReference type="Gene3D" id="2.60.40.10">
    <property type="entry name" value="Immunoglobulins"/>
    <property type="match status" value="1"/>
</dbReference>
<dbReference type="InterPro" id="IPR051684">
    <property type="entry name" value="Electron_Trans/Redox"/>
</dbReference>
<evidence type="ECO:0000313" key="10">
    <source>
        <dbReference type="Proteomes" id="UP000243535"/>
    </source>
</evidence>
<dbReference type="InterPro" id="IPR017896">
    <property type="entry name" value="4Fe4S_Fe-S-bd"/>
</dbReference>
<reference evidence="10" key="1">
    <citation type="submission" date="2015-08" db="EMBL/GenBank/DDBJ databases">
        <authorList>
            <person name="Varghese N."/>
        </authorList>
    </citation>
    <scope>NUCLEOTIDE SEQUENCE [LARGE SCALE GENOMIC DNA]</scope>
    <source>
        <strain evidence="10">DSM 17901</strain>
    </source>
</reference>
<feature type="transmembrane region" description="Helical" evidence="7">
    <location>
        <begin position="85"/>
        <end position="112"/>
    </location>
</feature>
<dbReference type="Pfam" id="PF11614">
    <property type="entry name" value="FixG_C"/>
    <property type="match status" value="1"/>
</dbReference>
<dbReference type="GO" id="GO:0046872">
    <property type="term" value="F:metal ion binding"/>
    <property type="evidence" value="ECO:0007669"/>
    <property type="project" value="UniProtKB-KW"/>
</dbReference>
<keyword evidence="7" id="KW-0812">Transmembrane</keyword>
<organism evidence="9 10">
    <name type="scientific">Gulbenkiania indica</name>
    <dbReference type="NCBI Taxonomy" id="375574"/>
    <lineage>
        <taxon>Bacteria</taxon>
        <taxon>Pseudomonadati</taxon>
        <taxon>Pseudomonadota</taxon>
        <taxon>Betaproteobacteria</taxon>
        <taxon>Neisseriales</taxon>
        <taxon>Chromobacteriaceae</taxon>
        <taxon>Gulbenkiania</taxon>
    </lineage>
</organism>
<protein>
    <submittedName>
        <fullName evidence="9">Cytochrome c oxidase accessory protein FixG</fullName>
    </submittedName>
</protein>
<dbReference type="RefSeq" id="WP_055434441.1">
    <property type="nucleotide sequence ID" value="NZ_CYHA01000008.1"/>
</dbReference>
<dbReference type="EMBL" id="CYHA01000008">
    <property type="protein sequence ID" value="CUA86547.1"/>
    <property type="molecule type" value="Genomic_DNA"/>
</dbReference>
<dbReference type="GO" id="GO:0005886">
    <property type="term" value="C:plasma membrane"/>
    <property type="evidence" value="ECO:0007669"/>
    <property type="project" value="TreeGrafter"/>
</dbReference>
<keyword evidence="3" id="KW-0479">Metal-binding</keyword>
<feature type="transmembrane region" description="Helical" evidence="7">
    <location>
        <begin position="208"/>
        <end position="225"/>
    </location>
</feature>
<dbReference type="PANTHER" id="PTHR30176:SF3">
    <property type="entry name" value="FERREDOXIN-TYPE PROTEIN NAPH"/>
    <property type="match status" value="1"/>
</dbReference>
<dbReference type="SUPFAM" id="SSF54862">
    <property type="entry name" value="4Fe-4S ferredoxins"/>
    <property type="match status" value="1"/>
</dbReference>
<feature type="transmembrane region" description="Helical" evidence="7">
    <location>
        <begin position="352"/>
        <end position="372"/>
    </location>
</feature>
<feature type="transmembrane region" description="Helical" evidence="7">
    <location>
        <begin position="171"/>
        <end position="188"/>
    </location>
</feature>
<feature type="transmembrane region" description="Helical" evidence="7">
    <location>
        <begin position="45"/>
        <end position="65"/>
    </location>
</feature>
<dbReference type="Pfam" id="PF12801">
    <property type="entry name" value="Fer4_5"/>
    <property type="match status" value="1"/>
</dbReference>
<keyword evidence="7" id="KW-1133">Transmembrane helix</keyword>
<dbReference type="Pfam" id="PF13746">
    <property type="entry name" value="Fer4_18"/>
    <property type="match status" value="1"/>
</dbReference>
<evidence type="ECO:0000256" key="6">
    <source>
        <dbReference type="ARBA" id="ARBA00023014"/>
    </source>
</evidence>
<evidence type="ECO:0000256" key="5">
    <source>
        <dbReference type="ARBA" id="ARBA00023004"/>
    </source>
</evidence>
<evidence type="ECO:0000256" key="1">
    <source>
        <dbReference type="ARBA" id="ARBA00022448"/>
    </source>
</evidence>
<keyword evidence="6" id="KW-0411">Iron-sulfur</keyword>
<sequence>MSDSLKNIGVKVEHTPAPSAKGGQEKQVIELYESRKKVYPRSVKGIFNNWRIAFVLLTQLVYFATPWLNWNGRQAVLFDLVNRKFYLFGLTIWPQDFVYLAAFLMCAAFGLFTWTTVAGRLWCGYSCPQTVYTEIMLWIEQWVEGDRNKRMKLDQQPMSFNKLRIKTTKHALMIAFSLVTGFTLVGYFTPMHDLVAALPTFSYGPWETFWIFFYAGFTYLLAGVMREQVCKYMCPYARFQSVMFDADTLVISYDEKRGEARGARKKGVDPKTLGLGDCVNCSICVQVCPVGIDIRNGLQYECIGCAACIDACDEVMDKMGYPRGLIRYTTENAMEGKYTESQIKNRLLRPRVVLYSLVLVAIVAAATTSLAMRKPFKVDVIRDRASLVRETDEGWLENGYSLKIINTSEQTRRYRISVTGLPGIKLEMDKPEVEVKATENETVGVRVQADPQYATKGSHEIHFRIETVEETPVVVEEKSSFIGE</sequence>
<evidence type="ECO:0000256" key="4">
    <source>
        <dbReference type="ARBA" id="ARBA00022982"/>
    </source>
</evidence>
<evidence type="ECO:0000256" key="7">
    <source>
        <dbReference type="SAM" id="Phobius"/>
    </source>
</evidence>
<keyword evidence="2" id="KW-0004">4Fe-4S</keyword>
<keyword evidence="1" id="KW-0813">Transport</keyword>
<dbReference type="Proteomes" id="UP000243535">
    <property type="component" value="Unassembled WGS sequence"/>
</dbReference>